<evidence type="ECO:0000256" key="2">
    <source>
        <dbReference type="ARBA" id="ARBA00023015"/>
    </source>
</evidence>
<keyword evidence="2" id="KW-0805">Transcription regulation</keyword>
<dbReference type="SUPFAM" id="SSF47413">
    <property type="entry name" value="lambda repressor-like DNA-binding domains"/>
    <property type="match status" value="1"/>
</dbReference>
<dbReference type="InterPro" id="IPR000843">
    <property type="entry name" value="HTH_LacI"/>
</dbReference>
<dbReference type="InterPro" id="IPR028082">
    <property type="entry name" value="Peripla_BP_I"/>
</dbReference>
<gene>
    <name evidence="7" type="ORF">SAMN05216270_106118</name>
</gene>
<feature type="domain" description="HTH lacI-type" evidence="6">
    <location>
        <begin position="21"/>
        <end position="75"/>
    </location>
</feature>
<keyword evidence="1" id="KW-0678">Repressor</keyword>
<dbReference type="InterPro" id="IPR046335">
    <property type="entry name" value="LacI/GalR-like_sensor"/>
</dbReference>
<dbReference type="SMART" id="SM00354">
    <property type="entry name" value="HTH_LACI"/>
    <property type="match status" value="1"/>
</dbReference>
<accession>A0A1G6WMH4</accession>
<feature type="region of interest" description="Disordered" evidence="5">
    <location>
        <begin position="1"/>
        <end position="24"/>
    </location>
</feature>
<dbReference type="Proteomes" id="UP000198949">
    <property type="component" value="Unassembled WGS sequence"/>
</dbReference>
<sequence length="350" mass="37575">MTPQHARRSADRTPAPRSRKPTMADVAAEVGVSRALVSLVFRGQPGASPETRERVFEAAARLGYKPDMAARLLARGRSRVLGVLFTARNPYHVDLVEAIYPAAEELGYDLVLSAAVPTRDEHKAIEALIGHRSEALLLCGPNIPDGDVKTLSSRLPTVVIGRHIKDAGVDVVTSYDRPGAREVVDYLVGLGHRNIVHVDAGSQPGGPERRRAYRDAMRSHGLGERIRVIPGSHSQEGGSDAARLLLEEERPLPTAVFAANDQCALGLLDVFTRAGVNIPEQVSIVGYDDSHIAGLSHIDLTTVRQDVPRLARLAVQAADEQLRGARQAGASLKLESRLVVRGTSGPPAEG</sequence>
<dbReference type="EMBL" id="FNAD01000006">
    <property type="protein sequence ID" value="SDD67011.1"/>
    <property type="molecule type" value="Genomic_DNA"/>
</dbReference>
<dbReference type="PROSITE" id="PS50932">
    <property type="entry name" value="HTH_LACI_2"/>
    <property type="match status" value="1"/>
</dbReference>
<evidence type="ECO:0000256" key="4">
    <source>
        <dbReference type="ARBA" id="ARBA00023163"/>
    </source>
</evidence>
<reference evidence="8" key="1">
    <citation type="submission" date="2016-10" db="EMBL/GenBank/DDBJ databases">
        <authorList>
            <person name="Varghese N."/>
            <person name="Submissions S."/>
        </authorList>
    </citation>
    <scope>NUCLEOTIDE SEQUENCE [LARGE SCALE GENOMIC DNA]</scope>
    <source>
        <strain evidence="8">CGMCC 4.3516</strain>
    </source>
</reference>
<evidence type="ECO:0000313" key="8">
    <source>
        <dbReference type="Proteomes" id="UP000198949"/>
    </source>
</evidence>
<organism evidence="7 8">
    <name type="scientific">Glycomyces harbinensis</name>
    <dbReference type="NCBI Taxonomy" id="58114"/>
    <lineage>
        <taxon>Bacteria</taxon>
        <taxon>Bacillati</taxon>
        <taxon>Actinomycetota</taxon>
        <taxon>Actinomycetes</taxon>
        <taxon>Glycomycetales</taxon>
        <taxon>Glycomycetaceae</taxon>
        <taxon>Glycomyces</taxon>
    </lineage>
</organism>
<dbReference type="SUPFAM" id="SSF53822">
    <property type="entry name" value="Periplasmic binding protein-like I"/>
    <property type="match status" value="1"/>
</dbReference>
<evidence type="ECO:0000313" key="7">
    <source>
        <dbReference type="EMBL" id="SDD67011.1"/>
    </source>
</evidence>
<dbReference type="CDD" id="cd06267">
    <property type="entry name" value="PBP1_LacI_sugar_binding-like"/>
    <property type="match status" value="1"/>
</dbReference>
<keyword evidence="8" id="KW-1185">Reference proteome</keyword>
<dbReference type="STRING" id="58114.SAMN05216270_106118"/>
<dbReference type="GO" id="GO:0000976">
    <property type="term" value="F:transcription cis-regulatory region binding"/>
    <property type="evidence" value="ECO:0007669"/>
    <property type="project" value="TreeGrafter"/>
</dbReference>
<name>A0A1G6WMH4_9ACTN</name>
<dbReference type="InterPro" id="IPR010982">
    <property type="entry name" value="Lambda_DNA-bd_dom_sf"/>
</dbReference>
<dbReference type="Gene3D" id="3.40.50.2300">
    <property type="match status" value="2"/>
</dbReference>
<dbReference type="Pfam" id="PF13377">
    <property type="entry name" value="Peripla_BP_3"/>
    <property type="match status" value="1"/>
</dbReference>
<dbReference type="CDD" id="cd01392">
    <property type="entry name" value="HTH_LacI"/>
    <property type="match status" value="1"/>
</dbReference>
<keyword evidence="4" id="KW-0804">Transcription</keyword>
<evidence type="ECO:0000256" key="3">
    <source>
        <dbReference type="ARBA" id="ARBA00023125"/>
    </source>
</evidence>
<dbReference type="GO" id="GO:0003700">
    <property type="term" value="F:DNA-binding transcription factor activity"/>
    <property type="evidence" value="ECO:0007669"/>
    <property type="project" value="TreeGrafter"/>
</dbReference>
<dbReference type="AlphaFoldDB" id="A0A1G6WMH4"/>
<dbReference type="PANTHER" id="PTHR30146:SF148">
    <property type="entry name" value="HTH-TYPE TRANSCRIPTIONAL REPRESSOR PURR-RELATED"/>
    <property type="match status" value="1"/>
</dbReference>
<evidence type="ECO:0000256" key="5">
    <source>
        <dbReference type="SAM" id="MobiDB-lite"/>
    </source>
</evidence>
<proteinExistence type="predicted"/>
<dbReference type="Pfam" id="PF00356">
    <property type="entry name" value="LacI"/>
    <property type="match status" value="1"/>
</dbReference>
<dbReference type="PANTHER" id="PTHR30146">
    <property type="entry name" value="LACI-RELATED TRANSCRIPTIONAL REPRESSOR"/>
    <property type="match status" value="1"/>
</dbReference>
<dbReference type="Gene3D" id="1.10.260.40">
    <property type="entry name" value="lambda repressor-like DNA-binding domains"/>
    <property type="match status" value="1"/>
</dbReference>
<protein>
    <submittedName>
        <fullName evidence="7">DNA-binding transcriptional regulator, LacI/PurR family</fullName>
    </submittedName>
</protein>
<evidence type="ECO:0000259" key="6">
    <source>
        <dbReference type="PROSITE" id="PS50932"/>
    </source>
</evidence>
<keyword evidence="3 7" id="KW-0238">DNA-binding</keyword>
<evidence type="ECO:0000256" key="1">
    <source>
        <dbReference type="ARBA" id="ARBA00022491"/>
    </source>
</evidence>